<name>A0A5C7B9F3_9BACT</name>
<protein>
    <recommendedName>
        <fullName evidence="3">Immunity protein 43</fullName>
    </recommendedName>
</protein>
<accession>A0A5C7B9F3</accession>
<dbReference type="Proteomes" id="UP000321935">
    <property type="component" value="Unassembled WGS sequence"/>
</dbReference>
<organism evidence="1 2">
    <name type="scientific">Algoriphagus aquimarinus</name>
    <dbReference type="NCBI Taxonomy" id="237018"/>
    <lineage>
        <taxon>Bacteria</taxon>
        <taxon>Pseudomonadati</taxon>
        <taxon>Bacteroidota</taxon>
        <taxon>Cytophagia</taxon>
        <taxon>Cytophagales</taxon>
        <taxon>Cyclobacteriaceae</taxon>
        <taxon>Algoriphagus</taxon>
    </lineage>
</organism>
<evidence type="ECO:0008006" key="3">
    <source>
        <dbReference type="Google" id="ProtNLM"/>
    </source>
</evidence>
<comment type="caution">
    <text evidence="1">The sequence shown here is derived from an EMBL/GenBank/DDBJ whole genome shotgun (WGS) entry which is preliminary data.</text>
</comment>
<dbReference type="OrthoDB" id="824604at2"/>
<dbReference type="RefSeq" id="WP_146914662.1">
    <property type="nucleotide sequence ID" value="NZ_VORW01000001.1"/>
</dbReference>
<gene>
    <name evidence="1" type="ORF">ESV85_02530</name>
</gene>
<evidence type="ECO:0000313" key="2">
    <source>
        <dbReference type="Proteomes" id="UP000321935"/>
    </source>
</evidence>
<reference evidence="1 2" key="1">
    <citation type="submission" date="2019-08" db="EMBL/GenBank/DDBJ databases">
        <title>Genomes sequence of Algoriphagus aquimarinus ACAM450.</title>
        <authorList>
            <person name="Bowman J.P."/>
        </authorList>
    </citation>
    <scope>NUCLEOTIDE SEQUENCE [LARGE SCALE GENOMIC DNA]</scope>
    <source>
        <strain evidence="1 2">ACAM 450</strain>
    </source>
</reference>
<evidence type="ECO:0000313" key="1">
    <source>
        <dbReference type="EMBL" id="TXE14462.1"/>
    </source>
</evidence>
<sequence length="234" mass="27526">MKYFDLLPIYNTAKSSVKDDPVYLDENRLGHQVPEVKDLSDLKIPTQLVKGNLKLADFYYPSSDLAMRHIVSDRARMLLESFREGNIRFYPCPLKHGKKEINDYWITDTVVFDDEWIDFEKTVFEFNDVKIIEGEAPNTKRYQDNVELMKFKNYGELCDFKYNRPNHLSKLSFVTIEIKEACPFPILNFRSMNTYSVVMNEVVMAEIKSLGMDRGIVFKPFEIPYKKWPGPFED</sequence>
<dbReference type="EMBL" id="VORW01000001">
    <property type="protein sequence ID" value="TXE14462.1"/>
    <property type="molecule type" value="Genomic_DNA"/>
</dbReference>
<dbReference type="AlphaFoldDB" id="A0A5C7B9F3"/>
<proteinExistence type="predicted"/>